<gene>
    <name evidence="1" type="ORF">HINF_LOCUS45698</name>
    <name evidence="2" type="ORF">HINF_LOCUS59680</name>
</gene>
<reference evidence="2 3" key="2">
    <citation type="submission" date="2024-07" db="EMBL/GenBank/DDBJ databases">
        <authorList>
            <person name="Akdeniz Z."/>
        </authorList>
    </citation>
    <scope>NUCLEOTIDE SEQUENCE [LARGE SCALE GENOMIC DNA]</scope>
</reference>
<evidence type="ECO:0000313" key="3">
    <source>
        <dbReference type="Proteomes" id="UP001642409"/>
    </source>
</evidence>
<name>A0AA86QQ58_9EUKA</name>
<dbReference type="EMBL" id="CATOUU010000901">
    <property type="protein sequence ID" value="CAI9958053.1"/>
    <property type="molecule type" value="Genomic_DNA"/>
</dbReference>
<dbReference type="EMBL" id="CAXDID020000344">
    <property type="protein sequence ID" value="CAL6080049.1"/>
    <property type="molecule type" value="Genomic_DNA"/>
</dbReference>
<keyword evidence="3" id="KW-1185">Reference proteome</keyword>
<protein>
    <submittedName>
        <fullName evidence="2">Hypothetical_protein</fullName>
    </submittedName>
</protein>
<organism evidence="1">
    <name type="scientific">Hexamita inflata</name>
    <dbReference type="NCBI Taxonomy" id="28002"/>
    <lineage>
        <taxon>Eukaryota</taxon>
        <taxon>Metamonada</taxon>
        <taxon>Diplomonadida</taxon>
        <taxon>Hexamitidae</taxon>
        <taxon>Hexamitinae</taxon>
        <taxon>Hexamita</taxon>
    </lineage>
</organism>
<reference evidence="1" key="1">
    <citation type="submission" date="2023-06" db="EMBL/GenBank/DDBJ databases">
        <authorList>
            <person name="Kurt Z."/>
        </authorList>
    </citation>
    <scope>NUCLEOTIDE SEQUENCE</scope>
</reference>
<comment type="caution">
    <text evidence="1">The sequence shown here is derived from an EMBL/GenBank/DDBJ whole genome shotgun (WGS) entry which is preliminary data.</text>
</comment>
<evidence type="ECO:0000313" key="2">
    <source>
        <dbReference type="EMBL" id="CAL6080049.1"/>
    </source>
</evidence>
<sequence length="184" mass="21540">MKQCASQYEHMPNLMRTKYAWNRIRFFQRKHNQPERIRESPKHNVINYASTAVQVYSMHENARRPAHEEVNPVEYGLSGAGPSSCRIITRSIHLINTNISFGWSESISQISYLKNCFKLGKRELIVQAVNEISKSLQQLLNYQKISQIFTICLNDYFVQLYNIDLNNNIRTLQTTLLLNDNFII</sequence>
<dbReference type="Proteomes" id="UP001642409">
    <property type="component" value="Unassembled WGS sequence"/>
</dbReference>
<proteinExistence type="predicted"/>
<evidence type="ECO:0000313" key="1">
    <source>
        <dbReference type="EMBL" id="CAI9958053.1"/>
    </source>
</evidence>
<accession>A0AA86QQ58</accession>
<dbReference type="AlphaFoldDB" id="A0AA86QQ58"/>